<reference evidence="2" key="2">
    <citation type="journal article" date="2008" name="Genome Biol.">
        <title>Improved genome assembly and evidence-based global gene model set for the chordate Ciona intestinalis: new insight into intron and operon populations.</title>
        <authorList>
            <person name="Satou Y."/>
            <person name="Mineta K."/>
            <person name="Ogasawara M."/>
            <person name="Sasakura Y."/>
            <person name="Shoguchi E."/>
            <person name="Ueno K."/>
            <person name="Yamada L."/>
            <person name="Matsumoto J."/>
            <person name="Wasserscheid J."/>
            <person name="Dewar K."/>
            <person name="Wiley G.B."/>
            <person name="Macmil S.L."/>
            <person name="Roe B.A."/>
            <person name="Zeller R.W."/>
            <person name="Hastings K.E."/>
            <person name="Lemaire P."/>
            <person name="Lindquist E."/>
            <person name="Endo T."/>
            <person name="Hotta K."/>
            <person name="Inaba K."/>
        </authorList>
    </citation>
    <scope>NUCLEOTIDE SEQUENCE [LARGE SCALE GENOMIC DNA]</scope>
    <source>
        <strain evidence="2">wild type</strain>
    </source>
</reference>
<keyword evidence="3" id="KW-1185">Reference proteome</keyword>
<keyword evidence="1" id="KW-0472">Membrane</keyword>
<feature type="transmembrane region" description="Helical" evidence="1">
    <location>
        <begin position="63"/>
        <end position="82"/>
    </location>
</feature>
<feature type="transmembrane region" description="Helical" evidence="1">
    <location>
        <begin position="257"/>
        <end position="277"/>
    </location>
</feature>
<accession>H2XS12</accession>
<dbReference type="InParanoid" id="H2XS12"/>
<keyword evidence="1" id="KW-1133">Transmembrane helix</keyword>
<evidence type="ECO:0008006" key="4">
    <source>
        <dbReference type="Google" id="ProtNLM"/>
    </source>
</evidence>
<proteinExistence type="predicted"/>
<dbReference type="EMBL" id="EAAA01001798">
    <property type="status" value="NOT_ANNOTATED_CDS"/>
    <property type="molecule type" value="Genomic_DNA"/>
</dbReference>
<sequence length="284" mass="31447">TTMTNFLLTSDVSSATELNVAQGKVLRASEDMMVVALIVLSLYLTVASFAYQWKQPSLSALKGTNRLCSACAVMLLVQSLFFEVEMRVSSPTLQLCYAYYVIVLILATINKSLTYCVLWVRQRSFYKNPKSQCMVYFGNAVLTGIIVLPILQVGVLMLNIVDTSPVGCITRKGPEFSTVLVPFVFMLFVVVQLILLGLVLRPIVRHIMRNKIGQTSNLTTVAVRLSVCTTLCVFTDLAFLTVAIIQPKNVGFSFGPIVFHFNSTVNVAAMLCSFADYSERLMPF</sequence>
<feature type="transmembrane region" description="Helical" evidence="1">
    <location>
        <begin position="133"/>
        <end position="160"/>
    </location>
</feature>
<reference evidence="2" key="3">
    <citation type="submission" date="2025-08" db="UniProtKB">
        <authorList>
            <consortium name="Ensembl"/>
        </authorList>
    </citation>
    <scope>IDENTIFICATION</scope>
</reference>
<evidence type="ECO:0000256" key="1">
    <source>
        <dbReference type="SAM" id="Phobius"/>
    </source>
</evidence>
<protein>
    <recommendedName>
        <fullName evidence="4">G-protein coupled receptors family 1 profile domain-containing protein</fullName>
    </recommendedName>
</protein>
<feature type="transmembrane region" description="Helical" evidence="1">
    <location>
        <begin position="32"/>
        <end position="51"/>
    </location>
</feature>
<dbReference type="AlphaFoldDB" id="H2XS12"/>
<feature type="transmembrane region" description="Helical" evidence="1">
    <location>
        <begin position="221"/>
        <end position="245"/>
    </location>
</feature>
<dbReference type="HOGENOM" id="CLU_1036351_0_0_1"/>
<evidence type="ECO:0000313" key="2">
    <source>
        <dbReference type="Ensembl" id="ENSCINP00000032446.1"/>
    </source>
</evidence>
<reference evidence="2" key="4">
    <citation type="submission" date="2025-09" db="UniProtKB">
        <authorList>
            <consortium name="Ensembl"/>
        </authorList>
    </citation>
    <scope>IDENTIFICATION</scope>
</reference>
<keyword evidence="1" id="KW-0812">Transmembrane</keyword>
<dbReference type="GeneTree" id="ENSGT00660000096124"/>
<dbReference type="Ensembl" id="ENSCINT00000030559.1">
    <property type="protein sequence ID" value="ENSCINP00000032446.1"/>
    <property type="gene ID" value="ENSCING00000023591.1"/>
</dbReference>
<name>H2XS12_CIOIN</name>
<dbReference type="Proteomes" id="UP000008144">
    <property type="component" value="Chromosome 3"/>
</dbReference>
<dbReference type="OMA" id="CSACAVM"/>
<evidence type="ECO:0000313" key="3">
    <source>
        <dbReference type="Proteomes" id="UP000008144"/>
    </source>
</evidence>
<feature type="transmembrane region" description="Helical" evidence="1">
    <location>
        <begin position="180"/>
        <end position="200"/>
    </location>
</feature>
<reference evidence="3" key="1">
    <citation type="journal article" date="2002" name="Science">
        <title>The draft genome of Ciona intestinalis: insights into chordate and vertebrate origins.</title>
        <authorList>
            <person name="Dehal P."/>
            <person name="Satou Y."/>
            <person name="Campbell R.K."/>
            <person name="Chapman J."/>
            <person name="Degnan B."/>
            <person name="De Tomaso A."/>
            <person name="Davidson B."/>
            <person name="Di Gregorio A."/>
            <person name="Gelpke M."/>
            <person name="Goodstein D.M."/>
            <person name="Harafuji N."/>
            <person name="Hastings K.E."/>
            <person name="Ho I."/>
            <person name="Hotta K."/>
            <person name="Huang W."/>
            <person name="Kawashima T."/>
            <person name="Lemaire P."/>
            <person name="Martinez D."/>
            <person name="Meinertzhagen I.A."/>
            <person name="Necula S."/>
            <person name="Nonaka M."/>
            <person name="Putnam N."/>
            <person name="Rash S."/>
            <person name="Saiga H."/>
            <person name="Satake M."/>
            <person name="Terry A."/>
            <person name="Yamada L."/>
            <person name="Wang H.G."/>
            <person name="Awazu S."/>
            <person name="Azumi K."/>
            <person name="Boore J."/>
            <person name="Branno M."/>
            <person name="Chin-Bow S."/>
            <person name="DeSantis R."/>
            <person name="Doyle S."/>
            <person name="Francino P."/>
            <person name="Keys D.N."/>
            <person name="Haga S."/>
            <person name="Hayashi H."/>
            <person name="Hino K."/>
            <person name="Imai K.S."/>
            <person name="Inaba K."/>
            <person name="Kano S."/>
            <person name="Kobayashi K."/>
            <person name="Kobayashi M."/>
            <person name="Lee B.I."/>
            <person name="Makabe K.W."/>
            <person name="Manohar C."/>
            <person name="Matassi G."/>
            <person name="Medina M."/>
            <person name="Mochizuki Y."/>
            <person name="Mount S."/>
            <person name="Morishita T."/>
            <person name="Miura S."/>
            <person name="Nakayama A."/>
            <person name="Nishizaka S."/>
            <person name="Nomoto H."/>
            <person name="Ohta F."/>
            <person name="Oishi K."/>
            <person name="Rigoutsos I."/>
            <person name="Sano M."/>
            <person name="Sasaki A."/>
            <person name="Sasakura Y."/>
            <person name="Shoguchi E."/>
            <person name="Shin-i T."/>
            <person name="Spagnuolo A."/>
            <person name="Stainier D."/>
            <person name="Suzuki M.M."/>
            <person name="Tassy O."/>
            <person name="Takatori N."/>
            <person name="Tokuoka M."/>
            <person name="Yagi K."/>
            <person name="Yoshizaki F."/>
            <person name="Wada S."/>
            <person name="Zhang C."/>
            <person name="Hyatt P.D."/>
            <person name="Larimer F."/>
            <person name="Detter C."/>
            <person name="Doggett N."/>
            <person name="Glavina T."/>
            <person name="Hawkins T."/>
            <person name="Richardson P."/>
            <person name="Lucas S."/>
            <person name="Kohara Y."/>
            <person name="Levine M."/>
            <person name="Satoh N."/>
            <person name="Rokhsar D.S."/>
        </authorList>
    </citation>
    <scope>NUCLEOTIDE SEQUENCE [LARGE SCALE GENOMIC DNA]</scope>
</reference>
<organism evidence="2 3">
    <name type="scientific">Ciona intestinalis</name>
    <name type="common">Transparent sea squirt</name>
    <name type="synonym">Ascidia intestinalis</name>
    <dbReference type="NCBI Taxonomy" id="7719"/>
    <lineage>
        <taxon>Eukaryota</taxon>
        <taxon>Metazoa</taxon>
        <taxon>Chordata</taxon>
        <taxon>Tunicata</taxon>
        <taxon>Ascidiacea</taxon>
        <taxon>Phlebobranchia</taxon>
        <taxon>Cionidae</taxon>
        <taxon>Ciona</taxon>
    </lineage>
</organism>
<feature type="transmembrane region" description="Helical" evidence="1">
    <location>
        <begin position="97"/>
        <end position="121"/>
    </location>
</feature>